<gene>
    <name evidence="2" type="primary">azr_3</name>
    <name evidence="2" type="ORF">NCTC11179_02084</name>
</gene>
<reference evidence="2 3" key="1">
    <citation type="submission" date="2018-06" db="EMBL/GenBank/DDBJ databases">
        <authorList>
            <consortium name="Pathogen Informatics"/>
            <person name="Doyle S."/>
        </authorList>
    </citation>
    <scope>NUCLEOTIDE SEQUENCE [LARGE SCALE GENOMIC DNA]</scope>
    <source>
        <strain evidence="2 3">NCTC11179</strain>
    </source>
</reference>
<accession>A0A378RNA6</accession>
<dbReference type="Pfam" id="PF03358">
    <property type="entry name" value="FMN_red"/>
    <property type="match status" value="1"/>
</dbReference>
<organism evidence="2 3">
    <name type="scientific">Myroides odoratus</name>
    <name type="common">Flavobacterium odoratum</name>
    <dbReference type="NCBI Taxonomy" id="256"/>
    <lineage>
        <taxon>Bacteria</taxon>
        <taxon>Pseudomonadati</taxon>
        <taxon>Bacteroidota</taxon>
        <taxon>Flavobacteriia</taxon>
        <taxon>Flavobacteriales</taxon>
        <taxon>Flavobacteriaceae</taxon>
        <taxon>Myroides</taxon>
    </lineage>
</organism>
<dbReference type="AlphaFoldDB" id="A0A378RNA6"/>
<dbReference type="SUPFAM" id="SSF52218">
    <property type="entry name" value="Flavoproteins"/>
    <property type="match status" value="1"/>
</dbReference>
<dbReference type="InterPro" id="IPR029039">
    <property type="entry name" value="Flavoprotein-like_sf"/>
</dbReference>
<dbReference type="InterPro" id="IPR050712">
    <property type="entry name" value="NAD(P)H-dep_reductase"/>
</dbReference>
<evidence type="ECO:0000313" key="2">
    <source>
        <dbReference type="EMBL" id="STZ28533.1"/>
    </source>
</evidence>
<name>A0A378RNA6_MYROD</name>
<proteinExistence type="predicted"/>
<keyword evidence="3" id="KW-1185">Reference proteome</keyword>
<evidence type="ECO:0000259" key="1">
    <source>
        <dbReference type="Pfam" id="PF03358"/>
    </source>
</evidence>
<dbReference type="EC" id="1.7.-.-" evidence="2"/>
<dbReference type="GO" id="GO:0016491">
    <property type="term" value="F:oxidoreductase activity"/>
    <property type="evidence" value="ECO:0007669"/>
    <property type="project" value="UniProtKB-KW"/>
</dbReference>
<feature type="domain" description="NADPH-dependent FMN reductase-like" evidence="1">
    <location>
        <begin position="4"/>
        <end position="148"/>
    </location>
</feature>
<dbReference type="PANTHER" id="PTHR30543:SF21">
    <property type="entry name" value="NAD(P)H-DEPENDENT FMN REDUCTASE LOT6"/>
    <property type="match status" value="1"/>
</dbReference>
<dbReference type="Proteomes" id="UP000255024">
    <property type="component" value="Unassembled WGS sequence"/>
</dbReference>
<dbReference type="RefSeq" id="WP_115091456.1">
    <property type="nucleotide sequence ID" value="NZ_CP068107.1"/>
</dbReference>
<dbReference type="EMBL" id="UGQL01000001">
    <property type="protein sequence ID" value="STZ28533.1"/>
    <property type="molecule type" value="Genomic_DNA"/>
</dbReference>
<sequence>MKKKIVGFGASISTTSINKAFATYALEFFPEYEVELIDLNDYKVPVFSVDCEKENCPEEAKAFLAKIKEADVLICSMAEHNRNWTVGFKNLFDWCSRLDLKLLQNKPMFLLSTSPGGYGAQNSMNIAKTIFPAFGGNILTTFALPKFHENFDREQGILDAALLADFKNQVDDFKHKLIEEN</sequence>
<dbReference type="GO" id="GO:0005829">
    <property type="term" value="C:cytosol"/>
    <property type="evidence" value="ECO:0007669"/>
    <property type="project" value="TreeGrafter"/>
</dbReference>
<protein>
    <submittedName>
        <fullName evidence="2">FMN-dependent NADPH-azoreductase</fullName>
        <ecNumber evidence="2">1.7.-.-</ecNumber>
    </submittedName>
</protein>
<dbReference type="Gene3D" id="3.40.50.360">
    <property type="match status" value="1"/>
</dbReference>
<evidence type="ECO:0000313" key="3">
    <source>
        <dbReference type="Proteomes" id="UP000255024"/>
    </source>
</evidence>
<dbReference type="PANTHER" id="PTHR30543">
    <property type="entry name" value="CHROMATE REDUCTASE"/>
    <property type="match status" value="1"/>
</dbReference>
<dbReference type="GO" id="GO:0010181">
    <property type="term" value="F:FMN binding"/>
    <property type="evidence" value="ECO:0007669"/>
    <property type="project" value="TreeGrafter"/>
</dbReference>
<keyword evidence="2" id="KW-0560">Oxidoreductase</keyword>
<dbReference type="InterPro" id="IPR005025">
    <property type="entry name" value="FMN_Rdtase-like_dom"/>
</dbReference>